<dbReference type="SUPFAM" id="SSF53955">
    <property type="entry name" value="Lysozyme-like"/>
    <property type="match status" value="1"/>
</dbReference>
<sequence length="218" mass="23404">MGRHALERKSVLNRAMSPVSAVATAAMQFEPVKKATSLKSRKGVSGFVLTGSFLMASIVDPYAASLASAATYDRSGTSAEQSFADFTTQQISISRGGYTVVSGRDAATMFVELANIPDAGSIKSYAFEASAKRGWGMDQYSCLVTLWNRESRWNVTASNRSSGAYGIPQALPGIKMASAGDDWMTNPQTQINWGLGYIAGRYRTPCAALAHSNALNWY</sequence>
<dbReference type="InterPro" id="IPR023346">
    <property type="entry name" value="Lysozyme-like_dom_sf"/>
</dbReference>
<dbReference type="EMBL" id="CAFBNO010000007">
    <property type="protein sequence ID" value="CAB4949640.1"/>
    <property type="molecule type" value="Genomic_DNA"/>
</dbReference>
<proteinExistence type="predicted"/>
<evidence type="ECO:0000313" key="1">
    <source>
        <dbReference type="EMBL" id="CAB4949640.1"/>
    </source>
</evidence>
<protein>
    <submittedName>
        <fullName evidence="1">Unannotated protein</fullName>
    </submittedName>
</protein>
<gene>
    <name evidence="1" type="ORF">UFOPK3837_00340</name>
</gene>
<name>A0A6J7K0V9_9ZZZZ</name>
<accession>A0A6J7K0V9</accession>
<reference evidence="1" key="1">
    <citation type="submission" date="2020-05" db="EMBL/GenBank/DDBJ databases">
        <authorList>
            <person name="Chiriac C."/>
            <person name="Salcher M."/>
            <person name="Ghai R."/>
            <person name="Kavagutti S V."/>
        </authorList>
    </citation>
    <scope>NUCLEOTIDE SEQUENCE</scope>
</reference>
<dbReference type="AlphaFoldDB" id="A0A6J7K0V9"/>
<organism evidence="1">
    <name type="scientific">freshwater metagenome</name>
    <dbReference type="NCBI Taxonomy" id="449393"/>
    <lineage>
        <taxon>unclassified sequences</taxon>
        <taxon>metagenomes</taxon>
        <taxon>ecological metagenomes</taxon>
    </lineage>
</organism>